<sequence length="69" mass="7854">MSWAKVILQHLKNNPASYCSAAISTSVLLPARWMNNNNNTDPRRELTTQAFRDINESVDKINRSLSGHR</sequence>
<reference evidence="1" key="1">
    <citation type="journal article" date="2020" name="Stud. Mycol.">
        <title>101 Dothideomycetes genomes: a test case for predicting lifestyles and emergence of pathogens.</title>
        <authorList>
            <person name="Haridas S."/>
            <person name="Albert R."/>
            <person name="Binder M."/>
            <person name="Bloem J."/>
            <person name="Labutti K."/>
            <person name="Salamov A."/>
            <person name="Andreopoulos B."/>
            <person name="Baker S."/>
            <person name="Barry K."/>
            <person name="Bills G."/>
            <person name="Bluhm B."/>
            <person name="Cannon C."/>
            <person name="Castanera R."/>
            <person name="Culley D."/>
            <person name="Daum C."/>
            <person name="Ezra D."/>
            <person name="Gonzalez J."/>
            <person name="Henrissat B."/>
            <person name="Kuo A."/>
            <person name="Liang C."/>
            <person name="Lipzen A."/>
            <person name="Lutzoni F."/>
            <person name="Magnuson J."/>
            <person name="Mondo S."/>
            <person name="Nolan M."/>
            <person name="Ohm R."/>
            <person name="Pangilinan J."/>
            <person name="Park H.-J."/>
            <person name="Ramirez L."/>
            <person name="Alfaro M."/>
            <person name="Sun H."/>
            <person name="Tritt A."/>
            <person name="Yoshinaga Y."/>
            <person name="Zwiers L.-H."/>
            <person name="Turgeon B."/>
            <person name="Goodwin S."/>
            <person name="Spatafora J."/>
            <person name="Crous P."/>
            <person name="Grigoriev I."/>
        </authorList>
    </citation>
    <scope>NUCLEOTIDE SEQUENCE</scope>
    <source>
        <strain evidence="1">CBS 101060</strain>
    </source>
</reference>
<protein>
    <submittedName>
        <fullName evidence="1">Uncharacterized protein</fullName>
    </submittedName>
</protein>
<evidence type="ECO:0000313" key="2">
    <source>
        <dbReference type="Proteomes" id="UP000799429"/>
    </source>
</evidence>
<dbReference type="AlphaFoldDB" id="A0A9P4SH24"/>
<dbReference type="EMBL" id="MU006091">
    <property type="protein sequence ID" value="KAF2841458.1"/>
    <property type="molecule type" value="Genomic_DNA"/>
</dbReference>
<proteinExistence type="predicted"/>
<keyword evidence="2" id="KW-1185">Reference proteome</keyword>
<organism evidence="1 2">
    <name type="scientific">Patellaria atrata CBS 101060</name>
    <dbReference type="NCBI Taxonomy" id="1346257"/>
    <lineage>
        <taxon>Eukaryota</taxon>
        <taxon>Fungi</taxon>
        <taxon>Dikarya</taxon>
        <taxon>Ascomycota</taxon>
        <taxon>Pezizomycotina</taxon>
        <taxon>Dothideomycetes</taxon>
        <taxon>Dothideomycetes incertae sedis</taxon>
        <taxon>Patellariales</taxon>
        <taxon>Patellariaceae</taxon>
        <taxon>Patellaria</taxon>
    </lineage>
</organism>
<name>A0A9P4SH24_9PEZI</name>
<comment type="caution">
    <text evidence="1">The sequence shown here is derived from an EMBL/GenBank/DDBJ whole genome shotgun (WGS) entry which is preliminary data.</text>
</comment>
<accession>A0A9P4SH24</accession>
<gene>
    <name evidence="1" type="ORF">M501DRAFT_1014257</name>
</gene>
<dbReference type="Proteomes" id="UP000799429">
    <property type="component" value="Unassembled WGS sequence"/>
</dbReference>
<evidence type="ECO:0000313" key="1">
    <source>
        <dbReference type="EMBL" id="KAF2841458.1"/>
    </source>
</evidence>